<keyword evidence="2" id="KW-1185">Reference proteome</keyword>
<dbReference type="InterPro" id="IPR010342">
    <property type="entry name" value="DUF938"/>
</dbReference>
<sequence length="216" mass="24872">MKEQWHNFAPSCERNKEAIFEHVKLHCAEVTEVLELGNYSGQHASFFANKLPHLIWQCSDQQEYLASLSQNLDEHGTSNLLTPISLDVANHNQWPRKQYQLIYSANTLHIMSWQHVVCLFKHVAGVCKPNTKLIIYGPFKFDGEYTSASNADFDLWLKARDSQSAIRDFEEVNFLAEQAGFELEANIDMPANNQLVIWRFNRCNKLKSLTEKANTP</sequence>
<organism evidence="1 2">
    <name type="scientific">Thalassotalea algicola</name>
    <dbReference type="NCBI Taxonomy" id="2716224"/>
    <lineage>
        <taxon>Bacteria</taxon>
        <taxon>Pseudomonadati</taxon>
        <taxon>Pseudomonadota</taxon>
        <taxon>Gammaproteobacteria</taxon>
        <taxon>Alteromonadales</taxon>
        <taxon>Colwelliaceae</taxon>
        <taxon>Thalassotalea</taxon>
    </lineage>
</organism>
<dbReference type="InterPro" id="IPR029063">
    <property type="entry name" value="SAM-dependent_MTases_sf"/>
</dbReference>
<dbReference type="EMBL" id="JABBXH010000001">
    <property type="protein sequence ID" value="NMP30442.1"/>
    <property type="molecule type" value="Genomic_DNA"/>
</dbReference>
<dbReference type="PANTHER" id="PTHR20974:SF0">
    <property type="entry name" value="UPF0585 PROTEIN CG18661"/>
    <property type="match status" value="1"/>
</dbReference>
<dbReference type="RefSeq" id="WP_169074156.1">
    <property type="nucleotide sequence ID" value="NZ_JABBXH010000001.1"/>
</dbReference>
<name>A0A7Y0L9V1_9GAMM</name>
<dbReference type="Proteomes" id="UP000568664">
    <property type="component" value="Unassembled WGS sequence"/>
</dbReference>
<gene>
    <name evidence="1" type="ORF">HII17_02605</name>
</gene>
<dbReference type="PANTHER" id="PTHR20974">
    <property type="entry name" value="UPF0585 PROTEIN CG18661"/>
    <property type="match status" value="1"/>
</dbReference>
<comment type="caution">
    <text evidence="1">The sequence shown here is derived from an EMBL/GenBank/DDBJ whole genome shotgun (WGS) entry which is preliminary data.</text>
</comment>
<dbReference type="AlphaFoldDB" id="A0A7Y0L9V1"/>
<proteinExistence type="predicted"/>
<evidence type="ECO:0000313" key="1">
    <source>
        <dbReference type="EMBL" id="NMP30442.1"/>
    </source>
</evidence>
<dbReference type="Pfam" id="PF06080">
    <property type="entry name" value="DUF938"/>
    <property type="match status" value="1"/>
</dbReference>
<reference evidence="1 2" key="1">
    <citation type="submission" date="2020-04" db="EMBL/GenBank/DDBJ databases">
        <title>Thalassotalea sp. M1531, isolated from the surface of marine red alga.</title>
        <authorList>
            <person name="Pang L."/>
            <person name="Lu D.-C."/>
        </authorList>
    </citation>
    <scope>NUCLEOTIDE SEQUENCE [LARGE SCALE GENOMIC DNA]</scope>
    <source>
        <strain evidence="1 2">M1531</strain>
    </source>
</reference>
<dbReference type="SUPFAM" id="SSF53335">
    <property type="entry name" value="S-adenosyl-L-methionine-dependent methyltransferases"/>
    <property type="match status" value="1"/>
</dbReference>
<protein>
    <submittedName>
        <fullName evidence="1">DUF938 domain-containing protein</fullName>
    </submittedName>
</protein>
<evidence type="ECO:0000313" key="2">
    <source>
        <dbReference type="Proteomes" id="UP000568664"/>
    </source>
</evidence>
<dbReference type="Gene3D" id="3.40.50.150">
    <property type="entry name" value="Vaccinia Virus protein VP39"/>
    <property type="match status" value="1"/>
</dbReference>
<accession>A0A7Y0L9V1</accession>